<organism evidence="2 3">
    <name type="scientific">Ceriporiopsis subvermispora (strain B)</name>
    <name type="common">White-rot fungus</name>
    <name type="synonym">Gelatoporia subvermispora</name>
    <dbReference type="NCBI Taxonomy" id="914234"/>
    <lineage>
        <taxon>Eukaryota</taxon>
        <taxon>Fungi</taxon>
        <taxon>Dikarya</taxon>
        <taxon>Basidiomycota</taxon>
        <taxon>Agaricomycotina</taxon>
        <taxon>Agaricomycetes</taxon>
        <taxon>Polyporales</taxon>
        <taxon>Gelatoporiaceae</taxon>
        <taxon>Gelatoporia</taxon>
    </lineage>
</organism>
<feature type="compositionally biased region" description="Basic residues" evidence="1">
    <location>
        <begin position="1"/>
        <end position="20"/>
    </location>
</feature>
<dbReference type="EMBL" id="KB445811">
    <property type="protein sequence ID" value="EMD32494.1"/>
    <property type="molecule type" value="Genomic_DNA"/>
</dbReference>
<evidence type="ECO:0000313" key="2">
    <source>
        <dbReference type="EMBL" id="EMD32494.1"/>
    </source>
</evidence>
<accession>M2PAG7</accession>
<keyword evidence="3" id="KW-1185">Reference proteome</keyword>
<evidence type="ECO:0000313" key="3">
    <source>
        <dbReference type="Proteomes" id="UP000016930"/>
    </source>
</evidence>
<evidence type="ECO:0000256" key="1">
    <source>
        <dbReference type="SAM" id="MobiDB-lite"/>
    </source>
</evidence>
<reference evidence="2 3" key="1">
    <citation type="journal article" date="2012" name="Proc. Natl. Acad. Sci. U.S.A.">
        <title>Comparative genomics of Ceriporiopsis subvermispora and Phanerochaete chrysosporium provide insight into selective ligninolysis.</title>
        <authorList>
            <person name="Fernandez-Fueyo E."/>
            <person name="Ruiz-Duenas F.J."/>
            <person name="Ferreira P."/>
            <person name="Floudas D."/>
            <person name="Hibbett D.S."/>
            <person name="Canessa P."/>
            <person name="Larrondo L.F."/>
            <person name="James T.Y."/>
            <person name="Seelenfreund D."/>
            <person name="Lobos S."/>
            <person name="Polanco R."/>
            <person name="Tello M."/>
            <person name="Honda Y."/>
            <person name="Watanabe T."/>
            <person name="Watanabe T."/>
            <person name="Ryu J.S."/>
            <person name="Kubicek C.P."/>
            <person name="Schmoll M."/>
            <person name="Gaskell J."/>
            <person name="Hammel K.E."/>
            <person name="St John F.J."/>
            <person name="Vanden Wymelenberg A."/>
            <person name="Sabat G."/>
            <person name="Splinter BonDurant S."/>
            <person name="Syed K."/>
            <person name="Yadav J.S."/>
            <person name="Doddapaneni H."/>
            <person name="Subramanian V."/>
            <person name="Lavin J.L."/>
            <person name="Oguiza J.A."/>
            <person name="Perez G."/>
            <person name="Pisabarro A.G."/>
            <person name="Ramirez L."/>
            <person name="Santoyo F."/>
            <person name="Master E."/>
            <person name="Coutinho P.M."/>
            <person name="Henrissat B."/>
            <person name="Lombard V."/>
            <person name="Magnuson J.K."/>
            <person name="Kuees U."/>
            <person name="Hori C."/>
            <person name="Igarashi K."/>
            <person name="Samejima M."/>
            <person name="Held B.W."/>
            <person name="Barry K.W."/>
            <person name="LaButti K.M."/>
            <person name="Lapidus A."/>
            <person name="Lindquist E.A."/>
            <person name="Lucas S.M."/>
            <person name="Riley R."/>
            <person name="Salamov A.A."/>
            <person name="Hoffmeister D."/>
            <person name="Schwenk D."/>
            <person name="Hadar Y."/>
            <person name="Yarden O."/>
            <person name="de Vries R.P."/>
            <person name="Wiebenga A."/>
            <person name="Stenlid J."/>
            <person name="Eastwood D."/>
            <person name="Grigoriev I.V."/>
            <person name="Berka R.M."/>
            <person name="Blanchette R.A."/>
            <person name="Kersten P."/>
            <person name="Martinez A.T."/>
            <person name="Vicuna R."/>
            <person name="Cullen D."/>
        </authorList>
    </citation>
    <scope>NUCLEOTIDE SEQUENCE [LARGE SCALE GENOMIC DNA]</scope>
    <source>
        <strain evidence="2 3">B</strain>
    </source>
</reference>
<proteinExistence type="predicted"/>
<sequence>MPPKRKSNAKSTAKRGKARGRSVEDLPTPDVNALSAAATPHFAEEGAQATTPRIWSKSPSPMSESTAAARRQEKSIERGLVASPRVNPLINIEVAIEPARAKRGRDEFDSVDPGTFPARFGLGPEQERRFKDMVSHADEARLVYAISQLPKTCTWGNLSADFEDISQVLTDAGRVRPVTTWMLVQLKRWTLRGAPEKVSVGFLPLRKIDLDAAQDVLYRLATDHDEEDRSPLVWASRWLRERKGGPRIEFESVYDLRRPVAKGEDLEEFPIESLAEGDILLVEAGVARWFTGKKRWKTRYNLEALYWLHRPDRIETPSPEKKRKTSSVLF</sequence>
<dbReference type="Proteomes" id="UP000016930">
    <property type="component" value="Unassembled WGS sequence"/>
</dbReference>
<protein>
    <submittedName>
        <fullName evidence="2">Uncharacterized protein</fullName>
    </submittedName>
</protein>
<gene>
    <name evidence="2" type="ORF">CERSUDRAFT_99568</name>
</gene>
<feature type="compositionally biased region" description="Polar residues" evidence="1">
    <location>
        <begin position="48"/>
        <end position="66"/>
    </location>
</feature>
<name>M2PAG7_CERS8</name>
<feature type="region of interest" description="Disordered" evidence="1">
    <location>
        <begin position="1"/>
        <end position="80"/>
    </location>
</feature>
<dbReference type="AlphaFoldDB" id="M2PAG7"/>
<dbReference type="HOGENOM" id="CLU_841972_0_0_1"/>